<evidence type="ECO:0000313" key="3">
    <source>
        <dbReference type="Proteomes" id="UP000054560"/>
    </source>
</evidence>
<name>A0A0L0F8J4_9EUKA</name>
<dbReference type="RefSeq" id="XP_014146330.1">
    <property type="nucleotide sequence ID" value="XM_014290855.1"/>
</dbReference>
<feature type="non-terminal residue" evidence="2">
    <location>
        <position position="1"/>
    </location>
</feature>
<feature type="region of interest" description="Disordered" evidence="1">
    <location>
        <begin position="48"/>
        <end position="95"/>
    </location>
</feature>
<proteinExistence type="predicted"/>
<keyword evidence="3" id="KW-1185">Reference proteome</keyword>
<reference evidence="2 3" key="1">
    <citation type="submission" date="2011-02" db="EMBL/GenBank/DDBJ databases">
        <title>The Genome Sequence of Sphaeroforma arctica JP610.</title>
        <authorList>
            <consortium name="The Broad Institute Genome Sequencing Platform"/>
            <person name="Russ C."/>
            <person name="Cuomo C."/>
            <person name="Young S.K."/>
            <person name="Zeng Q."/>
            <person name="Gargeya S."/>
            <person name="Alvarado L."/>
            <person name="Berlin A."/>
            <person name="Chapman S.B."/>
            <person name="Chen Z."/>
            <person name="Freedman E."/>
            <person name="Gellesch M."/>
            <person name="Goldberg J."/>
            <person name="Griggs A."/>
            <person name="Gujja S."/>
            <person name="Heilman E."/>
            <person name="Heiman D."/>
            <person name="Howarth C."/>
            <person name="Mehta T."/>
            <person name="Neiman D."/>
            <person name="Pearson M."/>
            <person name="Roberts A."/>
            <person name="Saif S."/>
            <person name="Shea T."/>
            <person name="Shenoy N."/>
            <person name="Sisk P."/>
            <person name="Stolte C."/>
            <person name="Sykes S."/>
            <person name="White J."/>
            <person name="Yandava C."/>
            <person name="Burger G."/>
            <person name="Gray M.W."/>
            <person name="Holland P.W.H."/>
            <person name="King N."/>
            <person name="Lang F.B.F."/>
            <person name="Roger A.J."/>
            <person name="Ruiz-Trillo I."/>
            <person name="Haas B."/>
            <person name="Nusbaum C."/>
            <person name="Birren B."/>
        </authorList>
    </citation>
    <scope>NUCLEOTIDE SEQUENCE [LARGE SCALE GENOMIC DNA]</scope>
    <source>
        <strain evidence="2 3">JP610</strain>
    </source>
</reference>
<evidence type="ECO:0000313" key="2">
    <source>
        <dbReference type="EMBL" id="KNC72428.1"/>
    </source>
</evidence>
<evidence type="ECO:0000256" key="1">
    <source>
        <dbReference type="SAM" id="MobiDB-lite"/>
    </source>
</evidence>
<gene>
    <name evidence="2" type="ORF">SARC_15015</name>
</gene>
<dbReference type="AlphaFoldDB" id="A0A0L0F8J4"/>
<organism evidence="2 3">
    <name type="scientific">Sphaeroforma arctica JP610</name>
    <dbReference type="NCBI Taxonomy" id="667725"/>
    <lineage>
        <taxon>Eukaryota</taxon>
        <taxon>Ichthyosporea</taxon>
        <taxon>Ichthyophonida</taxon>
        <taxon>Sphaeroforma</taxon>
    </lineage>
</organism>
<sequence>VDVVEKCPDKTDRDPETVRYPRIVKKEVATGKAQTWLGDTQCTVPDSRAVSEASAVDPADDVETVPDTMSRKKSARKVQSATDTVRKVQSKTNRK</sequence>
<accession>A0A0L0F8J4</accession>
<dbReference type="Proteomes" id="UP000054560">
    <property type="component" value="Unassembled WGS sequence"/>
</dbReference>
<protein>
    <submittedName>
        <fullName evidence="2">Uncharacterized protein</fullName>
    </submittedName>
</protein>
<dbReference type="GeneID" id="25915519"/>
<dbReference type="EMBL" id="KQ247065">
    <property type="protein sequence ID" value="KNC72428.1"/>
    <property type="molecule type" value="Genomic_DNA"/>
</dbReference>